<dbReference type="PANTHER" id="PTHR46623:SF6">
    <property type="entry name" value="ALPHA_BETA-HYDROLASES SUPERFAMILY PROTEIN"/>
    <property type="match status" value="1"/>
</dbReference>
<dbReference type="Pfam" id="PF01738">
    <property type="entry name" value="DLH"/>
    <property type="match status" value="1"/>
</dbReference>
<organism evidence="2 3">
    <name type="scientific">Ameyamaea chiangmaiensis</name>
    <dbReference type="NCBI Taxonomy" id="442969"/>
    <lineage>
        <taxon>Bacteria</taxon>
        <taxon>Pseudomonadati</taxon>
        <taxon>Pseudomonadota</taxon>
        <taxon>Alphaproteobacteria</taxon>
        <taxon>Acetobacterales</taxon>
        <taxon>Acetobacteraceae</taxon>
        <taxon>Ameyamaea</taxon>
    </lineage>
</organism>
<reference evidence="2 3" key="1">
    <citation type="submission" date="2020-06" db="EMBL/GenBank/DDBJ databases">
        <title>Description of novel acetic acid bacteria.</title>
        <authorList>
            <person name="Sombolestani A."/>
        </authorList>
    </citation>
    <scope>NUCLEOTIDE SEQUENCE [LARGE SCALE GENOMIC DNA]</scope>
    <source>
        <strain evidence="2 3">LMG 27010</strain>
    </source>
</reference>
<dbReference type="GO" id="GO:0016787">
    <property type="term" value="F:hydrolase activity"/>
    <property type="evidence" value="ECO:0007669"/>
    <property type="project" value="UniProtKB-KW"/>
</dbReference>
<accession>A0A850P9S8</accession>
<evidence type="ECO:0000313" key="2">
    <source>
        <dbReference type="EMBL" id="NVN41317.1"/>
    </source>
</evidence>
<proteinExistence type="predicted"/>
<protein>
    <submittedName>
        <fullName evidence="2">Dienelactone hydrolase family protein</fullName>
    </submittedName>
</protein>
<dbReference type="SUPFAM" id="SSF53474">
    <property type="entry name" value="alpha/beta-Hydrolases"/>
    <property type="match status" value="1"/>
</dbReference>
<keyword evidence="2" id="KW-0378">Hydrolase</keyword>
<sequence>MGQTLHLTARDGHVLSAYEAGDPTRPHKLVVVQEIFGVNHHIRSVCDGFAADGFHVLAPALFDRIRPGIELGYTPADVKEGVALRGQIPPEAPIGDIAACVAYFGHAPTGIIGYCWGGTVAWDAATMTDAFRCAVGWYGGGIAAHRTAHPHCPVELHFGGEDHSIPHTDVTLIRDAQPDVEMYVYDGAGHGFGCSERSSFDPEAYRLARERSLAFLKRHLW</sequence>
<dbReference type="Proteomes" id="UP000585665">
    <property type="component" value="Unassembled WGS sequence"/>
</dbReference>
<name>A0A850P9S8_9PROT</name>
<keyword evidence="3" id="KW-1185">Reference proteome</keyword>
<evidence type="ECO:0000313" key="3">
    <source>
        <dbReference type="Proteomes" id="UP000585665"/>
    </source>
</evidence>
<evidence type="ECO:0000259" key="1">
    <source>
        <dbReference type="Pfam" id="PF01738"/>
    </source>
</evidence>
<dbReference type="Gene3D" id="3.40.50.1820">
    <property type="entry name" value="alpha/beta hydrolase"/>
    <property type="match status" value="1"/>
</dbReference>
<dbReference type="InterPro" id="IPR029058">
    <property type="entry name" value="AB_hydrolase_fold"/>
</dbReference>
<comment type="caution">
    <text evidence="2">The sequence shown here is derived from an EMBL/GenBank/DDBJ whole genome shotgun (WGS) entry which is preliminary data.</text>
</comment>
<gene>
    <name evidence="2" type="ORF">HUK82_12195</name>
</gene>
<dbReference type="RefSeq" id="WP_176614223.1">
    <property type="nucleotide sequence ID" value="NZ_JABXXR010000112.1"/>
</dbReference>
<dbReference type="EMBL" id="JABXXR010000112">
    <property type="protein sequence ID" value="NVN41317.1"/>
    <property type="molecule type" value="Genomic_DNA"/>
</dbReference>
<dbReference type="AlphaFoldDB" id="A0A850P9S8"/>
<dbReference type="InterPro" id="IPR002925">
    <property type="entry name" value="Dienelactn_hydro"/>
</dbReference>
<feature type="domain" description="Dienelactone hydrolase" evidence="1">
    <location>
        <begin position="26"/>
        <end position="219"/>
    </location>
</feature>
<dbReference type="PANTHER" id="PTHR46623">
    <property type="entry name" value="CARBOXYMETHYLENEBUTENOLIDASE-RELATED"/>
    <property type="match status" value="1"/>
</dbReference>
<dbReference type="InterPro" id="IPR051049">
    <property type="entry name" value="Dienelactone_hydrolase-like"/>
</dbReference>